<reference evidence="1 2" key="1">
    <citation type="submission" date="2016-03" db="EMBL/GenBank/DDBJ databases">
        <title>Fine-scale spatial genetic structure of a fungal parasite of coffee scale insects.</title>
        <authorList>
            <person name="Jackson D."/>
            <person name="Zemenick K.A."/>
            <person name="Malloure B."/>
            <person name="Quandt C.A."/>
            <person name="James T.Y."/>
        </authorList>
    </citation>
    <scope>NUCLEOTIDE SEQUENCE [LARGE SCALE GENOMIC DNA]</scope>
    <source>
        <strain evidence="1 2">UM487</strain>
    </source>
</reference>
<name>A0A179I718_CORDF</name>
<comment type="caution">
    <text evidence="1">The sequence shown here is derived from an EMBL/GenBank/DDBJ whole genome shotgun (WGS) entry which is preliminary data.</text>
</comment>
<organism evidence="1 2">
    <name type="scientific">Cordyceps confragosa</name>
    <name type="common">Lecanicillium lecanii</name>
    <dbReference type="NCBI Taxonomy" id="2714763"/>
    <lineage>
        <taxon>Eukaryota</taxon>
        <taxon>Fungi</taxon>
        <taxon>Dikarya</taxon>
        <taxon>Ascomycota</taxon>
        <taxon>Pezizomycotina</taxon>
        <taxon>Sordariomycetes</taxon>
        <taxon>Hypocreomycetidae</taxon>
        <taxon>Hypocreales</taxon>
        <taxon>Cordycipitaceae</taxon>
        <taxon>Akanthomyces</taxon>
    </lineage>
</organism>
<dbReference type="Proteomes" id="UP000243081">
    <property type="component" value="Unassembled WGS sequence"/>
</dbReference>
<proteinExistence type="predicted"/>
<gene>
    <name evidence="1" type="ORF">LLEC1_03609</name>
</gene>
<evidence type="ECO:0000313" key="1">
    <source>
        <dbReference type="EMBL" id="OAQ97538.1"/>
    </source>
</evidence>
<protein>
    <submittedName>
        <fullName evidence="1">Uncharacterized protein</fullName>
    </submittedName>
</protein>
<dbReference type="AlphaFoldDB" id="A0A179I718"/>
<dbReference type="OrthoDB" id="3944545at2759"/>
<dbReference type="EMBL" id="LUKN01003371">
    <property type="protein sequence ID" value="OAQ97538.1"/>
    <property type="molecule type" value="Genomic_DNA"/>
</dbReference>
<sequence length="332" mass="37468">MYPSFEELRQNKQRVVFSEEFTRLYWPLRGTFPTALSVMKTMRGALQEMEPLQHGDGRWHEIVSIPLTEPKVSSIHALIPMLDEYEGNWVAWHEYHEAAEYVTNSNLDDNTRPHGEQHEEPLETEPAMGYIVRCCGQDRPEYKDGLTVQVKPAAGEEFVTIYDYVSVVHPWMLKLREDIIQAMTVAGDGTDIRLESARAEDWKISVRDFQEHNILSHEDWLSYHTKPAPLDDATRRKLRAAGARARHGQCAECWCCPCRPSSPDDDDGIASGQGTELNGLADGPLDALVHAEAIRDATYAGRGNHLISPCSRAGASEWVQNTYDPSCDAGFR</sequence>
<dbReference type="OMA" id="MANTEWI"/>
<accession>A0A179I718</accession>
<keyword evidence="2" id="KW-1185">Reference proteome</keyword>
<evidence type="ECO:0000313" key="2">
    <source>
        <dbReference type="Proteomes" id="UP000243081"/>
    </source>
</evidence>